<evidence type="ECO:0000256" key="5">
    <source>
        <dbReference type="ARBA" id="ARBA00022977"/>
    </source>
</evidence>
<keyword evidence="3 9" id="KW-0479">Metal-binding</keyword>
<dbReference type="EMBL" id="DYWT01000200">
    <property type="protein sequence ID" value="HJF32532.1"/>
    <property type="molecule type" value="Genomic_DNA"/>
</dbReference>
<dbReference type="PANTHER" id="PTHR20857">
    <property type="entry name" value="THIAMINE-PHOSPHATE PYROPHOSPHORYLASE"/>
    <property type="match status" value="1"/>
</dbReference>
<dbReference type="PANTHER" id="PTHR20857:SF15">
    <property type="entry name" value="THIAMINE-PHOSPHATE SYNTHASE"/>
    <property type="match status" value="1"/>
</dbReference>
<evidence type="ECO:0000259" key="12">
    <source>
        <dbReference type="Pfam" id="PF02581"/>
    </source>
</evidence>
<keyword evidence="5 9" id="KW-0784">Thiamine biosynthesis</keyword>
<dbReference type="CDD" id="cd00564">
    <property type="entry name" value="TMP_TenI"/>
    <property type="match status" value="1"/>
</dbReference>
<dbReference type="GO" id="GO:0000287">
    <property type="term" value="F:magnesium ion binding"/>
    <property type="evidence" value="ECO:0007669"/>
    <property type="project" value="UniProtKB-UniRule"/>
</dbReference>
<feature type="binding site" evidence="9">
    <location>
        <begin position="190"/>
        <end position="191"/>
    </location>
    <ligand>
        <name>2-[(2R,5Z)-2-carboxy-4-methylthiazol-5(2H)-ylidene]ethyl phosphate</name>
        <dbReference type="ChEBI" id="CHEBI:62899"/>
    </ligand>
</feature>
<keyword evidence="4 9" id="KW-0460">Magnesium</keyword>
<comment type="catalytic activity">
    <reaction evidence="6 9 10">
        <text>4-methyl-5-(2-phosphooxyethyl)-thiazole + 4-amino-2-methyl-5-(diphosphooxymethyl)pyrimidine + H(+) = thiamine phosphate + diphosphate</text>
        <dbReference type="Rhea" id="RHEA:22328"/>
        <dbReference type="ChEBI" id="CHEBI:15378"/>
        <dbReference type="ChEBI" id="CHEBI:33019"/>
        <dbReference type="ChEBI" id="CHEBI:37575"/>
        <dbReference type="ChEBI" id="CHEBI:57841"/>
        <dbReference type="ChEBI" id="CHEBI:58296"/>
        <dbReference type="EC" id="2.5.1.3"/>
    </reaction>
</comment>
<feature type="binding site" evidence="9">
    <location>
        <begin position="138"/>
        <end position="140"/>
    </location>
    <ligand>
        <name>2-[(2R,5Z)-2-carboxy-4-methylthiazol-5(2H)-ylidene]ethyl phosphate</name>
        <dbReference type="ChEBI" id="CHEBI:62899"/>
    </ligand>
</feature>
<dbReference type="GO" id="GO:0004789">
    <property type="term" value="F:thiamine-phosphate diphosphorylase activity"/>
    <property type="evidence" value="ECO:0007669"/>
    <property type="project" value="UniProtKB-UniRule"/>
</dbReference>
<dbReference type="InterPro" id="IPR036206">
    <property type="entry name" value="ThiamineP_synth_sf"/>
</dbReference>
<dbReference type="NCBIfam" id="TIGR00693">
    <property type="entry name" value="thiE"/>
    <property type="match status" value="1"/>
</dbReference>
<dbReference type="Gene3D" id="3.20.20.70">
    <property type="entry name" value="Aldolase class I"/>
    <property type="match status" value="1"/>
</dbReference>
<dbReference type="InterPro" id="IPR013785">
    <property type="entry name" value="Aldolase_TIM"/>
</dbReference>
<protein>
    <recommendedName>
        <fullName evidence="9">Thiamine-phosphate synthase</fullName>
        <shortName evidence="9">TP synthase</shortName>
        <shortName evidence="9">TPS</shortName>
        <ecNumber evidence="9">2.5.1.3</ecNumber>
    </recommendedName>
    <alternativeName>
        <fullName evidence="9">Thiamine-phosphate pyrophosphorylase</fullName>
        <shortName evidence="9">TMP pyrophosphorylase</shortName>
        <shortName evidence="9">TMP-PPase</shortName>
    </alternativeName>
</protein>
<evidence type="ECO:0000256" key="4">
    <source>
        <dbReference type="ARBA" id="ARBA00022842"/>
    </source>
</evidence>
<comment type="similarity">
    <text evidence="9 10">Belongs to the thiamine-phosphate synthase family.</text>
</comment>
<proteinExistence type="inferred from homology"/>
<evidence type="ECO:0000256" key="11">
    <source>
        <dbReference type="RuleBase" id="RU004253"/>
    </source>
</evidence>
<feature type="binding site" evidence="9">
    <location>
        <position position="93"/>
    </location>
    <ligand>
        <name>Mg(2+)</name>
        <dbReference type="ChEBI" id="CHEBI:18420"/>
    </ligand>
</feature>
<organism evidence="13 14">
    <name type="scientific">Sporosarcina psychrophila</name>
    <name type="common">Bacillus psychrophilus</name>
    <dbReference type="NCBI Taxonomy" id="1476"/>
    <lineage>
        <taxon>Bacteria</taxon>
        <taxon>Bacillati</taxon>
        <taxon>Bacillota</taxon>
        <taxon>Bacilli</taxon>
        <taxon>Bacillales</taxon>
        <taxon>Caryophanaceae</taxon>
        <taxon>Sporosarcina</taxon>
    </lineage>
</organism>
<feature type="domain" description="Thiamine phosphate synthase/TenI" evidence="12">
    <location>
        <begin position="8"/>
        <end position="193"/>
    </location>
</feature>
<dbReference type="AlphaFoldDB" id="A0A921KDV1"/>
<comment type="catalytic activity">
    <reaction evidence="7 9 10">
        <text>2-(2-carboxy-4-methylthiazol-5-yl)ethyl phosphate + 4-amino-2-methyl-5-(diphosphooxymethyl)pyrimidine + 2 H(+) = thiamine phosphate + CO2 + diphosphate</text>
        <dbReference type="Rhea" id="RHEA:47848"/>
        <dbReference type="ChEBI" id="CHEBI:15378"/>
        <dbReference type="ChEBI" id="CHEBI:16526"/>
        <dbReference type="ChEBI" id="CHEBI:33019"/>
        <dbReference type="ChEBI" id="CHEBI:37575"/>
        <dbReference type="ChEBI" id="CHEBI:57841"/>
        <dbReference type="ChEBI" id="CHEBI:62890"/>
        <dbReference type="EC" id="2.5.1.3"/>
    </reaction>
</comment>
<evidence type="ECO:0000256" key="9">
    <source>
        <dbReference type="HAMAP-Rule" id="MF_00097"/>
    </source>
</evidence>
<dbReference type="InterPro" id="IPR022998">
    <property type="entry name" value="ThiamineP_synth_TenI"/>
</dbReference>
<dbReference type="Pfam" id="PF02581">
    <property type="entry name" value="TMP-TENI"/>
    <property type="match status" value="1"/>
</dbReference>
<evidence type="ECO:0000313" key="14">
    <source>
        <dbReference type="Proteomes" id="UP000698173"/>
    </source>
</evidence>
<dbReference type="SUPFAM" id="SSF51391">
    <property type="entry name" value="Thiamin phosphate synthase"/>
    <property type="match status" value="1"/>
</dbReference>
<dbReference type="GO" id="GO:0005737">
    <property type="term" value="C:cytoplasm"/>
    <property type="evidence" value="ECO:0007669"/>
    <property type="project" value="TreeGrafter"/>
</dbReference>
<evidence type="ECO:0000256" key="7">
    <source>
        <dbReference type="ARBA" id="ARBA00047851"/>
    </source>
</evidence>
<comment type="pathway">
    <text evidence="1 9 11">Cofactor biosynthesis; thiamine diphosphate biosynthesis; thiamine phosphate from 4-amino-2-methyl-5-diphosphomethylpyrimidine and 4-methyl-5-(2-phosphoethyl)-thiazole: step 1/1.</text>
</comment>
<keyword evidence="2 9" id="KW-0808">Transferase</keyword>
<feature type="binding site" evidence="9">
    <location>
        <position position="73"/>
    </location>
    <ligand>
        <name>4-amino-2-methyl-5-(diphosphooxymethyl)pyrimidine</name>
        <dbReference type="ChEBI" id="CHEBI:57841"/>
    </ligand>
</feature>
<comment type="catalytic activity">
    <reaction evidence="8 9 10">
        <text>2-[(2R,5Z)-2-carboxy-4-methylthiazol-5(2H)-ylidene]ethyl phosphate + 4-amino-2-methyl-5-(diphosphooxymethyl)pyrimidine + 2 H(+) = thiamine phosphate + CO2 + diphosphate</text>
        <dbReference type="Rhea" id="RHEA:47844"/>
        <dbReference type="ChEBI" id="CHEBI:15378"/>
        <dbReference type="ChEBI" id="CHEBI:16526"/>
        <dbReference type="ChEBI" id="CHEBI:33019"/>
        <dbReference type="ChEBI" id="CHEBI:37575"/>
        <dbReference type="ChEBI" id="CHEBI:57841"/>
        <dbReference type="ChEBI" id="CHEBI:62899"/>
        <dbReference type="EC" id="2.5.1.3"/>
    </reaction>
</comment>
<comment type="caution">
    <text evidence="13">The sequence shown here is derived from an EMBL/GenBank/DDBJ whole genome shotgun (WGS) entry which is preliminary data.</text>
</comment>
<feature type="binding site" evidence="9">
    <location>
        <position position="141"/>
    </location>
    <ligand>
        <name>4-amino-2-methyl-5-(diphosphooxymethyl)pyrimidine</name>
        <dbReference type="ChEBI" id="CHEBI:57841"/>
    </ligand>
</feature>
<dbReference type="GO" id="GO:0009228">
    <property type="term" value="P:thiamine biosynthetic process"/>
    <property type="evidence" value="ECO:0007669"/>
    <property type="project" value="UniProtKB-KW"/>
</dbReference>
<feature type="binding site" evidence="9">
    <location>
        <position position="170"/>
    </location>
    <ligand>
        <name>2-[(2R,5Z)-2-carboxy-4-methylthiazol-5(2H)-ylidene]ethyl phosphate</name>
        <dbReference type="ChEBI" id="CHEBI:62899"/>
    </ligand>
</feature>
<feature type="binding site" evidence="9">
    <location>
        <position position="112"/>
    </location>
    <ligand>
        <name>4-amino-2-methyl-5-(diphosphooxymethyl)pyrimidine</name>
        <dbReference type="ChEBI" id="CHEBI:57841"/>
    </ligand>
</feature>
<reference evidence="13" key="1">
    <citation type="journal article" date="2021" name="PeerJ">
        <title>Extensive microbial diversity within the chicken gut microbiome revealed by metagenomics and culture.</title>
        <authorList>
            <person name="Gilroy R."/>
            <person name="Ravi A."/>
            <person name="Getino M."/>
            <person name="Pursley I."/>
            <person name="Horton D.L."/>
            <person name="Alikhan N.F."/>
            <person name="Baker D."/>
            <person name="Gharbi K."/>
            <person name="Hall N."/>
            <person name="Watson M."/>
            <person name="Adriaenssens E.M."/>
            <person name="Foster-Nyarko E."/>
            <person name="Jarju S."/>
            <person name="Secka A."/>
            <person name="Antonio M."/>
            <person name="Oren A."/>
            <person name="Chaudhuri R.R."/>
            <person name="La Ragione R."/>
            <person name="Hildebrand F."/>
            <person name="Pallen M.J."/>
        </authorList>
    </citation>
    <scope>NUCLEOTIDE SEQUENCE</scope>
    <source>
        <strain evidence="13">CHK171-7178</strain>
    </source>
</reference>
<dbReference type="GO" id="GO:0009229">
    <property type="term" value="P:thiamine diphosphate biosynthetic process"/>
    <property type="evidence" value="ECO:0007669"/>
    <property type="project" value="UniProtKB-UniRule"/>
</dbReference>
<dbReference type="HAMAP" id="MF_00097">
    <property type="entry name" value="TMP_synthase"/>
    <property type="match status" value="1"/>
</dbReference>
<dbReference type="InterPro" id="IPR034291">
    <property type="entry name" value="TMP_synthase"/>
</dbReference>
<dbReference type="Proteomes" id="UP000698173">
    <property type="component" value="Unassembled WGS sequence"/>
</dbReference>
<sequence length="219" mass="22681">MDKQTVNLYFIMGTLNLAGRNPLHVLEEALKGGVTCFQLREKGPGALTGKELKAFALECQQLCEQYSVPFIVNDDIDLAIEIGADGIHIGQEDGCVSAVRKKVGPEMLIGVSTHNVAEAIAAADAGADYIGLGPVYETQSKSDTQPVIGIETVSEVVTLLPGLPIVAIGGISERKASAVIKAGASGIAILSAISGSENPGEAAIRLKAAVLLSLTGIEM</sequence>
<dbReference type="FunFam" id="3.20.20.70:FF:000096">
    <property type="entry name" value="Thiamine-phosphate synthase"/>
    <property type="match status" value="1"/>
</dbReference>
<evidence type="ECO:0000256" key="10">
    <source>
        <dbReference type="RuleBase" id="RU003826"/>
    </source>
</evidence>
<comment type="cofactor">
    <cofactor evidence="9">
        <name>Mg(2+)</name>
        <dbReference type="ChEBI" id="CHEBI:18420"/>
    </cofactor>
    <text evidence="9">Binds 1 Mg(2+) ion per subunit.</text>
</comment>
<evidence type="ECO:0000256" key="6">
    <source>
        <dbReference type="ARBA" id="ARBA00047334"/>
    </source>
</evidence>
<evidence type="ECO:0000313" key="13">
    <source>
        <dbReference type="EMBL" id="HJF32532.1"/>
    </source>
</evidence>
<name>A0A921KDV1_SPOPS</name>
<dbReference type="EC" id="2.5.1.3" evidence="9"/>
<evidence type="ECO:0000256" key="1">
    <source>
        <dbReference type="ARBA" id="ARBA00005165"/>
    </source>
</evidence>
<feature type="binding site" evidence="9">
    <location>
        <begin position="38"/>
        <end position="42"/>
    </location>
    <ligand>
        <name>4-amino-2-methyl-5-(diphosphooxymethyl)pyrimidine</name>
        <dbReference type="ChEBI" id="CHEBI:57841"/>
    </ligand>
</feature>
<accession>A0A921KDV1</accession>
<reference evidence="13" key="2">
    <citation type="submission" date="2021-09" db="EMBL/GenBank/DDBJ databases">
        <authorList>
            <person name="Gilroy R."/>
        </authorList>
    </citation>
    <scope>NUCLEOTIDE SEQUENCE</scope>
    <source>
        <strain evidence="13">CHK171-7178</strain>
    </source>
</reference>
<evidence type="ECO:0000256" key="8">
    <source>
        <dbReference type="ARBA" id="ARBA00047883"/>
    </source>
</evidence>
<feature type="binding site" evidence="9">
    <location>
        <position position="74"/>
    </location>
    <ligand>
        <name>Mg(2+)</name>
        <dbReference type="ChEBI" id="CHEBI:18420"/>
    </ligand>
</feature>
<comment type="function">
    <text evidence="9">Condenses 4-methyl-5-(beta-hydroxyethyl)thiazole monophosphate (THZ-P) and 2-methyl-4-amino-5-hydroxymethyl pyrimidine pyrophosphate (HMP-PP) to form thiamine monophosphate (TMP).</text>
</comment>
<evidence type="ECO:0000256" key="3">
    <source>
        <dbReference type="ARBA" id="ARBA00022723"/>
    </source>
</evidence>
<gene>
    <name evidence="9 13" type="primary">thiE</name>
    <name evidence="13" type="ORF">K8V56_12260</name>
</gene>
<evidence type="ECO:0000256" key="2">
    <source>
        <dbReference type="ARBA" id="ARBA00022679"/>
    </source>
</evidence>